<dbReference type="Gene3D" id="3.30.9.10">
    <property type="entry name" value="D-Amino Acid Oxidase, subunit A, domain 2"/>
    <property type="match status" value="1"/>
</dbReference>
<dbReference type="OrthoDB" id="8670884at2"/>
<dbReference type="PANTHER" id="PTHR43004">
    <property type="entry name" value="TRK SYSTEM POTASSIUM UPTAKE PROTEIN"/>
    <property type="match status" value="1"/>
</dbReference>
<evidence type="ECO:0000313" key="5">
    <source>
        <dbReference type="EMBL" id="OIK07485.1"/>
    </source>
</evidence>
<feature type="domain" description="FAD-binding" evidence="4">
    <location>
        <begin position="7"/>
        <end position="356"/>
    </location>
</feature>
<evidence type="ECO:0000256" key="2">
    <source>
        <dbReference type="ARBA" id="ARBA00022630"/>
    </source>
</evidence>
<dbReference type="SUPFAM" id="SSF51905">
    <property type="entry name" value="FAD/NAD(P)-binding domain"/>
    <property type="match status" value="1"/>
</dbReference>
<dbReference type="InterPro" id="IPR002938">
    <property type="entry name" value="FAD-bd"/>
</dbReference>
<keyword evidence="3" id="KW-0274">FAD</keyword>
<evidence type="ECO:0000313" key="6">
    <source>
        <dbReference type="Proteomes" id="UP000179642"/>
    </source>
</evidence>
<proteinExistence type="predicted"/>
<dbReference type="InterPro" id="IPR036188">
    <property type="entry name" value="FAD/NAD-bd_sf"/>
</dbReference>
<dbReference type="EMBL" id="MLYO01000010">
    <property type="protein sequence ID" value="OIK07485.1"/>
    <property type="molecule type" value="Genomic_DNA"/>
</dbReference>
<dbReference type="GO" id="GO:0071949">
    <property type="term" value="F:FAD binding"/>
    <property type="evidence" value="ECO:0007669"/>
    <property type="project" value="InterPro"/>
</dbReference>
<gene>
    <name evidence="5" type="ORF">BIV23_02930</name>
</gene>
<keyword evidence="5" id="KW-0503">Monooxygenase</keyword>
<sequence>MTRSDERTDVLIVGGGPVGMALALDLAYRGIDCLVVDAGDGRVRHPKVSTIGPRSMELFRRWGVADAVRDAGWPADHPLDIAWVTRVGGHEVYRYRRGTAGNRPAFTHTPEPDQMCPAHWLNPVLTKAVGVHPDGPLRLRTTVDRVRQTDDHVEADLTDHTTGTTGTVRARYLVACDGASSPIRRACGIDAPARHRTQVFRNILFRAPELNNRLGDRAALVYFLMLSSTLRFPMRSLNGSDLYNLVVAADDTADRGDPVTLVRDALAFDTPVELLSDGEWQLTHRVADRYRAGRVFLAGDAAHTLSPSGGFGLNTGIGDAADLGWKLAAALNGWAGQLLLDTYDAERRPIAVASLKEANVNLQRTLRRQVPPEIHLDGPEGELARSHAARVLEDSGAQREFDAPEIHFGLRYRSPAIIEDPRVPVRHGKPGPDWRPGSEPGYRAAHTWWDATTSTLDLFGRGFALLCFARAGRLRDVERAFAGRRVPLTIHAGAGGAAATLYERSFVLVRPDGHVAWRGDRLPDDPGAFVDTVRGDRADAVLAGQGSQEVSSGSGRP</sequence>
<keyword evidence="2" id="KW-0285">Flavoprotein</keyword>
<protein>
    <submittedName>
        <fullName evidence="5">FAD-binding monooxygenase</fullName>
    </submittedName>
</protein>
<dbReference type="NCBIfam" id="NF004780">
    <property type="entry name" value="PRK06126.1"/>
    <property type="match status" value="1"/>
</dbReference>
<dbReference type="PANTHER" id="PTHR43004:SF19">
    <property type="entry name" value="BINDING MONOOXYGENASE, PUTATIVE (JCVI)-RELATED"/>
    <property type="match status" value="1"/>
</dbReference>
<evidence type="ECO:0000256" key="1">
    <source>
        <dbReference type="ARBA" id="ARBA00001974"/>
    </source>
</evidence>
<keyword evidence="6" id="KW-1185">Reference proteome</keyword>
<dbReference type="GO" id="GO:0016709">
    <property type="term" value="F:oxidoreductase activity, acting on paired donors, with incorporation or reduction of molecular oxygen, NAD(P)H as one donor, and incorporation of one atom of oxygen"/>
    <property type="evidence" value="ECO:0007669"/>
    <property type="project" value="UniProtKB-ARBA"/>
</dbReference>
<dbReference type="Pfam" id="PF21274">
    <property type="entry name" value="Rng_hyd_C"/>
    <property type="match status" value="1"/>
</dbReference>
<evidence type="ECO:0000256" key="3">
    <source>
        <dbReference type="ARBA" id="ARBA00022827"/>
    </source>
</evidence>
<dbReference type="Gene3D" id="3.50.50.60">
    <property type="entry name" value="FAD/NAD(P)-binding domain"/>
    <property type="match status" value="1"/>
</dbReference>
<comment type="cofactor">
    <cofactor evidence="1">
        <name>FAD</name>
        <dbReference type="ChEBI" id="CHEBI:57692"/>
    </cofactor>
</comment>
<keyword evidence="5" id="KW-0560">Oxidoreductase</keyword>
<dbReference type="AlphaFoldDB" id="A0A1S2QPY8"/>
<dbReference type="PRINTS" id="PR00420">
    <property type="entry name" value="RNGMNOXGNASE"/>
</dbReference>
<dbReference type="Pfam" id="PF01494">
    <property type="entry name" value="FAD_binding_3"/>
    <property type="match status" value="1"/>
</dbReference>
<dbReference type="RefSeq" id="WP_071379129.1">
    <property type="nucleotide sequence ID" value="NZ_MLYO01000010.1"/>
</dbReference>
<name>A0A1S2QPY8_9ACTN</name>
<dbReference type="InterPro" id="IPR050641">
    <property type="entry name" value="RIFMO-like"/>
</dbReference>
<dbReference type="Gene3D" id="3.40.30.120">
    <property type="match status" value="1"/>
</dbReference>
<accession>A0A1S2QPY8</accession>
<evidence type="ECO:0000259" key="4">
    <source>
        <dbReference type="Pfam" id="PF01494"/>
    </source>
</evidence>
<reference evidence="5 6" key="1">
    <citation type="submission" date="2016-10" db="EMBL/GenBank/DDBJ databases">
        <title>Genome sequence of Streptomyces sp. MUSC 1.</title>
        <authorList>
            <person name="Lee L.-H."/>
            <person name="Ser H.-L."/>
            <person name="Law J.W.-F."/>
        </authorList>
    </citation>
    <scope>NUCLEOTIDE SEQUENCE [LARGE SCALE GENOMIC DNA]</scope>
    <source>
        <strain evidence="5 6">MUSC 1</strain>
    </source>
</reference>
<organism evidence="5 6">
    <name type="scientific">Streptomyces monashensis</name>
    <dbReference type="NCBI Taxonomy" id="1678012"/>
    <lineage>
        <taxon>Bacteria</taxon>
        <taxon>Bacillati</taxon>
        <taxon>Actinomycetota</taxon>
        <taxon>Actinomycetes</taxon>
        <taxon>Kitasatosporales</taxon>
        <taxon>Streptomycetaceae</taxon>
        <taxon>Streptomyces</taxon>
    </lineage>
</organism>
<comment type="caution">
    <text evidence="5">The sequence shown here is derived from an EMBL/GenBank/DDBJ whole genome shotgun (WGS) entry which is preliminary data.</text>
</comment>
<dbReference type="Proteomes" id="UP000179642">
    <property type="component" value="Unassembled WGS sequence"/>
</dbReference>